<keyword evidence="2" id="KW-0472">Membrane</keyword>
<evidence type="ECO:0000256" key="2">
    <source>
        <dbReference type="SAM" id="Phobius"/>
    </source>
</evidence>
<evidence type="ECO:0000313" key="4">
    <source>
        <dbReference type="Proteomes" id="UP001500689"/>
    </source>
</evidence>
<keyword evidence="4" id="KW-1185">Reference proteome</keyword>
<proteinExistence type="predicted"/>
<comment type="caution">
    <text evidence="3">The sequence shown here is derived from an EMBL/GenBank/DDBJ whole genome shotgun (WGS) entry which is preliminary data.</text>
</comment>
<keyword evidence="2" id="KW-0812">Transmembrane</keyword>
<evidence type="ECO:0000313" key="3">
    <source>
        <dbReference type="EMBL" id="GAA3559809.1"/>
    </source>
</evidence>
<reference evidence="4" key="1">
    <citation type="journal article" date="2019" name="Int. J. Syst. Evol. Microbiol.">
        <title>The Global Catalogue of Microorganisms (GCM) 10K type strain sequencing project: providing services to taxonomists for standard genome sequencing and annotation.</title>
        <authorList>
            <consortium name="The Broad Institute Genomics Platform"/>
            <consortium name="The Broad Institute Genome Sequencing Center for Infectious Disease"/>
            <person name="Wu L."/>
            <person name="Ma J."/>
        </authorList>
    </citation>
    <scope>NUCLEOTIDE SEQUENCE [LARGE SCALE GENOMIC DNA]</scope>
    <source>
        <strain evidence="4">JCM 16898</strain>
    </source>
</reference>
<feature type="transmembrane region" description="Helical" evidence="2">
    <location>
        <begin position="32"/>
        <end position="52"/>
    </location>
</feature>
<name>A0ABP6X109_9PSEU</name>
<evidence type="ECO:0000256" key="1">
    <source>
        <dbReference type="SAM" id="MobiDB-lite"/>
    </source>
</evidence>
<accession>A0ABP6X109</accession>
<gene>
    <name evidence="3" type="ORF">GCM10022222_49410</name>
</gene>
<feature type="region of interest" description="Disordered" evidence="1">
    <location>
        <begin position="57"/>
        <end position="84"/>
    </location>
</feature>
<feature type="region of interest" description="Disordered" evidence="1">
    <location>
        <begin position="1"/>
        <end position="25"/>
    </location>
</feature>
<evidence type="ECO:0008006" key="5">
    <source>
        <dbReference type="Google" id="ProtNLM"/>
    </source>
</evidence>
<organism evidence="3 4">
    <name type="scientific">Amycolatopsis ultiminotia</name>
    <dbReference type="NCBI Taxonomy" id="543629"/>
    <lineage>
        <taxon>Bacteria</taxon>
        <taxon>Bacillati</taxon>
        <taxon>Actinomycetota</taxon>
        <taxon>Actinomycetes</taxon>
        <taxon>Pseudonocardiales</taxon>
        <taxon>Pseudonocardiaceae</taxon>
        <taxon>Amycolatopsis</taxon>
    </lineage>
</organism>
<feature type="region of interest" description="Disordered" evidence="1">
    <location>
        <begin position="157"/>
        <end position="179"/>
    </location>
</feature>
<sequence>MTTPHPSTATPDHPPAWGDLQPPAERPARAKWIAGGIAAVIVFGGGGAVWAATSSSSSTADSAQSGPGGQAGGPGGGGGAELGSALHGEFVSAGDSGTYVTKFLQTGQVTALSSTSLTAKSTDGFTKTYTIDASTATGIKQGEDVTVVATENGSKATVTSATEARTAGGMNGAPPANGG</sequence>
<feature type="compositionally biased region" description="Polar residues" evidence="1">
    <location>
        <begin position="1"/>
        <end position="10"/>
    </location>
</feature>
<feature type="compositionally biased region" description="Gly residues" evidence="1">
    <location>
        <begin position="66"/>
        <end position="81"/>
    </location>
</feature>
<dbReference type="RefSeq" id="WP_344863780.1">
    <property type="nucleotide sequence ID" value="NZ_BAAAZN010000011.1"/>
</dbReference>
<dbReference type="EMBL" id="BAAAZN010000011">
    <property type="protein sequence ID" value="GAA3559809.1"/>
    <property type="molecule type" value="Genomic_DNA"/>
</dbReference>
<dbReference type="Proteomes" id="UP001500689">
    <property type="component" value="Unassembled WGS sequence"/>
</dbReference>
<protein>
    <recommendedName>
        <fullName evidence="5">DUF5666 domain-containing protein</fullName>
    </recommendedName>
</protein>
<keyword evidence="2" id="KW-1133">Transmembrane helix</keyword>